<proteinExistence type="predicted"/>
<sequence length="447" mass="50205">MKPPAGGGVQPPPSPIPLQKPRGRPLPSLLLSLFFPTSLLAFLFLLLLAAGNGFLCITTEPVYSSRPSPTRFQVRDSMPRSPMLAVKEEIPLGEPQTLQKLELSQERGDGPPHPDLLSAPPRGKWWRKARALRRFMHPGERRKQFASRAEEFLHGSSSDNSPCKTHFFMTWISPTESFRERQLLAVESLFKSHPDACLLILSNTMDSARGARLLRPFLDMGFKASAMSPDYAYLFKDTPAESWFKRLQKGGVDPGEVPLGQNLSNLLRLAVLYKFGGVYIDTDVIVLKSFSSLRNAIGAQALDLATGNWSRLNNAVMVFDRKHPLLYMFIQEFALTFDGYKWGHNGPYLVSRVVARLTGKAGFHFTVLPPSAFYPVDWSRIRGLFLGPRSDTDSRWFSHKLENIRGGSLAIHLWNRESRTFEVERGSVIEHIMSDCCLFCNASLPSL</sequence>
<feature type="transmembrane region" description="Helical" evidence="2">
    <location>
        <begin position="29"/>
        <end position="55"/>
    </location>
</feature>
<name>A0A1D1Z0A5_9ARAE</name>
<dbReference type="InterPro" id="IPR007652">
    <property type="entry name" value="A1-4-GlycosylTfrase_dom"/>
</dbReference>
<dbReference type="InterPro" id="IPR007577">
    <property type="entry name" value="GlycoTrfase_DXD_sugar-bd_CS"/>
</dbReference>
<gene>
    <name evidence="4" type="primary">At4g19900_6</name>
    <name evidence="4" type="ORF">g.47740</name>
</gene>
<accession>A0A1D1Z0A5</accession>
<dbReference type="Gene3D" id="3.90.550.20">
    <property type="match status" value="1"/>
</dbReference>
<keyword evidence="2" id="KW-0472">Membrane</keyword>
<keyword evidence="2" id="KW-0812">Transmembrane</keyword>
<dbReference type="PANTHER" id="PTHR46781">
    <property type="entry name" value="ALPHA 1,4-GLYCOSYLTRANSFERASE FAMILY PROTEIN"/>
    <property type="match status" value="1"/>
</dbReference>
<evidence type="ECO:0000256" key="1">
    <source>
        <dbReference type="SAM" id="MobiDB-lite"/>
    </source>
</evidence>
<reference evidence="4" key="1">
    <citation type="submission" date="2015-07" db="EMBL/GenBank/DDBJ databases">
        <title>Transcriptome Assembly of Anthurium amnicola.</title>
        <authorList>
            <person name="Suzuki J."/>
        </authorList>
    </citation>
    <scope>NUCLEOTIDE SEQUENCE</scope>
</reference>
<keyword evidence="2" id="KW-1133">Transmembrane helix</keyword>
<dbReference type="PANTHER" id="PTHR46781:SF5">
    <property type="entry name" value="ALPHA 1,4-GLYCOSYLTRANSFERASE FAMILY PROTEIN"/>
    <property type="match status" value="1"/>
</dbReference>
<dbReference type="InterPro" id="IPR029044">
    <property type="entry name" value="Nucleotide-diphossugar_trans"/>
</dbReference>
<dbReference type="EMBL" id="GDJX01007660">
    <property type="protein sequence ID" value="JAT60276.1"/>
    <property type="molecule type" value="Transcribed_RNA"/>
</dbReference>
<dbReference type="AlphaFoldDB" id="A0A1D1Z0A5"/>
<dbReference type="SUPFAM" id="SSF53448">
    <property type="entry name" value="Nucleotide-diphospho-sugar transferases"/>
    <property type="match status" value="1"/>
</dbReference>
<organism evidence="4">
    <name type="scientific">Anthurium amnicola</name>
    <dbReference type="NCBI Taxonomy" id="1678845"/>
    <lineage>
        <taxon>Eukaryota</taxon>
        <taxon>Viridiplantae</taxon>
        <taxon>Streptophyta</taxon>
        <taxon>Embryophyta</taxon>
        <taxon>Tracheophyta</taxon>
        <taxon>Spermatophyta</taxon>
        <taxon>Magnoliopsida</taxon>
        <taxon>Liliopsida</taxon>
        <taxon>Araceae</taxon>
        <taxon>Pothoideae</taxon>
        <taxon>Potheae</taxon>
        <taxon>Anthurium</taxon>
    </lineage>
</organism>
<evidence type="ECO:0000256" key="2">
    <source>
        <dbReference type="SAM" id="Phobius"/>
    </source>
</evidence>
<evidence type="ECO:0000313" key="4">
    <source>
        <dbReference type="EMBL" id="JAT60276.1"/>
    </source>
</evidence>
<feature type="domain" description="Alpha 1,4-glycosyltransferase" evidence="3">
    <location>
        <begin position="319"/>
        <end position="443"/>
    </location>
</feature>
<dbReference type="InterPro" id="IPR044789">
    <property type="entry name" value="Put_A1-4-GlycosylTfrase_plant"/>
</dbReference>
<feature type="region of interest" description="Disordered" evidence="1">
    <location>
        <begin position="1"/>
        <end position="21"/>
    </location>
</feature>
<dbReference type="Pfam" id="PF04572">
    <property type="entry name" value="Gb3_synth"/>
    <property type="match status" value="1"/>
</dbReference>
<evidence type="ECO:0000259" key="3">
    <source>
        <dbReference type="Pfam" id="PF04572"/>
    </source>
</evidence>
<protein>
    <submittedName>
        <fullName evidence="4">Uncharacterized protein At4g19900</fullName>
    </submittedName>
</protein>
<dbReference type="Pfam" id="PF04488">
    <property type="entry name" value="Gly_transf_sug"/>
    <property type="match status" value="1"/>
</dbReference>